<reference evidence="2" key="1">
    <citation type="journal article" date="2014" name="Proc. Natl. Acad. Sci. U.S.A.">
        <title>Extensive sampling of basidiomycete genomes demonstrates inadequacy of the white-rot/brown-rot paradigm for wood decay fungi.</title>
        <authorList>
            <person name="Riley R."/>
            <person name="Salamov A.A."/>
            <person name="Brown D.W."/>
            <person name="Nagy L.G."/>
            <person name="Floudas D."/>
            <person name="Held B.W."/>
            <person name="Levasseur A."/>
            <person name="Lombard V."/>
            <person name="Morin E."/>
            <person name="Otillar R."/>
            <person name="Lindquist E.A."/>
            <person name="Sun H."/>
            <person name="LaButti K.M."/>
            <person name="Schmutz J."/>
            <person name="Jabbour D."/>
            <person name="Luo H."/>
            <person name="Baker S.E."/>
            <person name="Pisabarro A.G."/>
            <person name="Walton J.D."/>
            <person name="Blanchette R.A."/>
            <person name="Henrissat B."/>
            <person name="Martin F."/>
            <person name="Cullen D."/>
            <person name="Hibbett D.S."/>
            <person name="Grigoriev I.V."/>
        </authorList>
    </citation>
    <scope>NUCLEOTIDE SEQUENCE [LARGE SCALE GENOMIC DNA]</scope>
    <source>
        <strain evidence="2">FD-172 SS1</strain>
    </source>
</reference>
<dbReference type="AlphaFoldDB" id="A0A067MFV8"/>
<gene>
    <name evidence="1" type="ORF">BOTBODRAFT_350124</name>
</gene>
<protein>
    <submittedName>
        <fullName evidence="1">Uncharacterized protein</fullName>
    </submittedName>
</protein>
<dbReference type="EMBL" id="KL198038">
    <property type="protein sequence ID" value="KDQ14379.1"/>
    <property type="molecule type" value="Genomic_DNA"/>
</dbReference>
<organism evidence="1 2">
    <name type="scientific">Botryobasidium botryosum (strain FD-172 SS1)</name>
    <dbReference type="NCBI Taxonomy" id="930990"/>
    <lineage>
        <taxon>Eukaryota</taxon>
        <taxon>Fungi</taxon>
        <taxon>Dikarya</taxon>
        <taxon>Basidiomycota</taxon>
        <taxon>Agaricomycotina</taxon>
        <taxon>Agaricomycetes</taxon>
        <taxon>Cantharellales</taxon>
        <taxon>Botryobasidiaceae</taxon>
        <taxon>Botryobasidium</taxon>
    </lineage>
</organism>
<dbReference type="HOGENOM" id="CLU_2222817_0_0_1"/>
<sequence>MGIDVFNSQLKHPRHQFHDCKAAGGGGQVDALCTAKISNSALIKYDSKLNCRLFGRCSPTHRTSTHPNIATVTFPPPRNRTHVVDCARAVNACLTNTGLSQTRNCR</sequence>
<evidence type="ECO:0000313" key="1">
    <source>
        <dbReference type="EMBL" id="KDQ14379.1"/>
    </source>
</evidence>
<accession>A0A067MFV8</accession>
<proteinExistence type="predicted"/>
<dbReference type="InParanoid" id="A0A067MFV8"/>
<dbReference type="Proteomes" id="UP000027195">
    <property type="component" value="Unassembled WGS sequence"/>
</dbReference>
<keyword evidence="2" id="KW-1185">Reference proteome</keyword>
<name>A0A067MFV8_BOTB1</name>
<evidence type="ECO:0000313" key="2">
    <source>
        <dbReference type="Proteomes" id="UP000027195"/>
    </source>
</evidence>